<keyword evidence="6" id="KW-1185">Reference proteome</keyword>
<accession>A0A6I6D5C5</accession>
<proteinExistence type="predicted"/>
<reference evidence="6" key="1">
    <citation type="journal article" date="2019" name="Microbiology">
        <title>Complete Genome Sequence of an Uncultured Bacterium of the Candidate Phylum Bipolaricaulota.</title>
        <authorList>
            <person name="Kadnikov V.V."/>
            <person name="Mardanov A.V."/>
            <person name="Beletsky A.V."/>
            <person name="Frank Y.A."/>
            <person name="Karnachuk O.V."/>
            <person name="Ravin N.V."/>
        </authorList>
    </citation>
    <scope>NUCLEOTIDE SEQUENCE [LARGE SCALE GENOMIC DNA]</scope>
</reference>
<dbReference type="PROSITE" id="PS51379">
    <property type="entry name" value="4FE4S_FER_2"/>
    <property type="match status" value="1"/>
</dbReference>
<name>A0A6I6D5C5_9FIRM</name>
<dbReference type="InterPro" id="IPR017900">
    <property type="entry name" value="4Fe4S_Fe_S_CS"/>
</dbReference>
<dbReference type="PANTHER" id="PTHR42827:SF1">
    <property type="entry name" value="IRON-SULFUR CLUSTER-BINDING PROTEIN"/>
    <property type="match status" value="1"/>
</dbReference>
<dbReference type="Pfam" id="PF00037">
    <property type="entry name" value="Fer4"/>
    <property type="match status" value="1"/>
</dbReference>
<dbReference type="InterPro" id="IPR017896">
    <property type="entry name" value="4Fe4S_Fe-S-bd"/>
</dbReference>
<dbReference type="PROSITE" id="PS00198">
    <property type="entry name" value="4FE4S_FER_1"/>
    <property type="match status" value="1"/>
</dbReference>
<dbReference type="PANTHER" id="PTHR42827">
    <property type="entry name" value="IRON-SULFUR CLUSTER-BINDING PROTEIN-RELATED"/>
    <property type="match status" value="1"/>
</dbReference>
<dbReference type="EMBL" id="CP046457">
    <property type="protein sequence ID" value="QGT98616.1"/>
    <property type="molecule type" value="Genomic_DNA"/>
</dbReference>
<dbReference type="Proteomes" id="UP000426444">
    <property type="component" value="Chromosome"/>
</dbReference>
<gene>
    <name evidence="5" type="ORF">SYNTR_0023</name>
</gene>
<protein>
    <submittedName>
        <fullName evidence="5">Iron-sulfur cluster-binding protein</fullName>
    </submittedName>
</protein>
<evidence type="ECO:0000256" key="2">
    <source>
        <dbReference type="ARBA" id="ARBA00023004"/>
    </source>
</evidence>
<evidence type="ECO:0000313" key="5">
    <source>
        <dbReference type="EMBL" id="QGT98616.1"/>
    </source>
</evidence>
<sequence length="257" mass="29243">MYQEIINLTKQFTLTSPLNRVEDLNNMRIYDPPLIAVADANDPLFVQLKNDDIVGNDHKSPFEWQREAKSVIAYFLPYTEKVRVTNRGDTMPSMEWLYGRFEGEEFNKALSQYLVNELTKKGMKVVSPFLDPSFKINNRKSNWSERHVAFIAGLGTFSLSKSLITAKGAAGRLGSVIVDTELSVTNRPYTHLEEYCIFCELCIDRCPPEAITSESKDHLICADFIDNKIRPKYKPRYGCGKCQTAVPCESKIPVNVK</sequence>
<evidence type="ECO:0000256" key="3">
    <source>
        <dbReference type="ARBA" id="ARBA00023014"/>
    </source>
</evidence>
<keyword evidence="2" id="KW-0408">Iron</keyword>
<evidence type="ECO:0000256" key="1">
    <source>
        <dbReference type="ARBA" id="ARBA00022723"/>
    </source>
</evidence>
<dbReference type="AlphaFoldDB" id="A0A6I6D5C5"/>
<dbReference type="OrthoDB" id="9784571at2"/>
<dbReference type="KEGG" id="salq:SYNTR_0023"/>
<dbReference type="GO" id="GO:0046872">
    <property type="term" value="F:metal ion binding"/>
    <property type="evidence" value="ECO:0007669"/>
    <property type="project" value="UniProtKB-KW"/>
</dbReference>
<evidence type="ECO:0000313" key="6">
    <source>
        <dbReference type="Proteomes" id="UP000426444"/>
    </source>
</evidence>
<evidence type="ECO:0000259" key="4">
    <source>
        <dbReference type="PROSITE" id="PS51379"/>
    </source>
</evidence>
<organism evidence="5 6">
    <name type="scientific">Candidatus Syntrophocurvum alkaliphilum</name>
    <dbReference type="NCBI Taxonomy" id="2293317"/>
    <lineage>
        <taxon>Bacteria</taxon>
        <taxon>Bacillati</taxon>
        <taxon>Bacillota</taxon>
        <taxon>Clostridia</taxon>
        <taxon>Eubacteriales</taxon>
        <taxon>Syntrophomonadaceae</taxon>
        <taxon>Candidatus Syntrophocurvum</taxon>
    </lineage>
</organism>
<dbReference type="GO" id="GO:0051536">
    <property type="term" value="F:iron-sulfur cluster binding"/>
    <property type="evidence" value="ECO:0007669"/>
    <property type="project" value="UniProtKB-KW"/>
</dbReference>
<feature type="domain" description="4Fe-4S ferredoxin-type" evidence="4">
    <location>
        <begin position="186"/>
        <end position="216"/>
    </location>
</feature>
<keyword evidence="3" id="KW-0411">Iron-sulfur</keyword>
<dbReference type="RefSeq" id="WP_156202592.1">
    <property type="nucleotide sequence ID" value="NZ_CP046457.1"/>
</dbReference>
<dbReference type="SUPFAM" id="SSF46548">
    <property type="entry name" value="alpha-helical ferredoxin"/>
    <property type="match status" value="1"/>
</dbReference>
<keyword evidence="1" id="KW-0479">Metal-binding</keyword>